<dbReference type="HOGENOM" id="CLU_007740_0_0_1"/>
<feature type="compositionally biased region" description="Polar residues" evidence="5">
    <location>
        <begin position="491"/>
        <end position="506"/>
    </location>
</feature>
<sequence>VESAIARQLVDKIYEKRKAAALELEKQIRECHVQGDQRRISQIIDQLVEMFSNTLNPLHIRNGGLIGLAGTAIALGVDVAPYMEKFVEPLLVCFTDPENRIRYFSAECLYNIAKVSKGEILVYFNPIFDALSKLAADSELSVKNGAELLDRLLKDIVAESASIYIPQYPETEKVREKADEEYGLSILVPYPTSAPGGENYSGARKAFSLAHFIPLLSDRIYVVSPFTRSYLVSWITVLDSVPELELISYLPEFLDGLLKYLSDPTEDVRVATETLLAEFLREIRDVSIMRKRNEEHAKAKKDKEQPEPTRRPDAEKLPDITLSHPERAAFLQEDDDAVSDTEEQAGFKDEIKAEVDHRDNGGEGIWIPGQGVQIDYPAIVEILLLQLDNQHDEIQQSTALRWLADFLNFAHEVMVPFTPRLIPAILPNLAHHVTMIQSAAIRTNKLLLNVIQNLPSPTDASSRPATEKQTVVPRTIPASPTPTATSSNPSRQSNTGKESGVSTRGEVSSPEDLTDIPAPSSVTMPNAPLSQKSRGSTMQSNLSDMGPPPVASGPSRPQSPLSGVSALAAPQSSMPPPLEDYRLFDYQATVNELTIQFLSEHEDTRVAALKWLIMLHQKAPKDILAMDDGTFPALLKTLSDSSEEVIKHDLQLLAQISSSSEESYFKAFMMNLLELFSTDRRLLDFRGSLIIRQLCLNLNTERIYRKFAEIIEKEEDLEFASVMVQKLNIILITSPELADFRKRLKSLETRQDGQALFTTLYRSWCHNAVAVFSLCLLAQAYEHASNLLYIFADLEITVQMLVQIDKLVQLIESPVFTYLRLQLLEPERYPHLFKCLYGLLMLLPQSSAFVSLRNRLNAVNSAGFLHIAPKSFGPTLLCCENHSLRPTGQPVPLQHGPNLAVRRLSGKNYFSISEPSKQSTKKLAGKR</sequence>
<comment type="similarity">
    <text evidence="2">Belongs to the VAC14 family.</text>
</comment>
<dbReference type="GO" id="GO:0070772">
    <property type="term" value="C:PAS complex"/>
    <property type="evidence" value="ECO:0007669"/>
    <property type="project" value="InterPro"/>
</dbReference>
<feature type="region of interest" description="Disordered" evidence="5">
    <location>
        <begin position="293"/>
        <end position="317"/>
    </location>
</feature>
<dbReference type="PANTHER" id="PTHR16023:SF0">
    <property type="entry name" value="PROTEIN VAC14 HOMOLOG"/>
    <property type="match status" value="1"/>
</dbReference>
<evidence type="ECO:0000256" key="4">
    <source>
        <dbReference type="ARBA" id="ARBA00023136"/>
    </source>
</evidence>
<proteinExistence type="inferred from homology"/>
<dbReference type="GO" id="GO:0000329">
    <property type="term" value="C:fungal-type vacuole membrane"/>
    <property type="evidence" value="ECO:0007669"/>
    <property type="project" value="TreeGrafter"/>
</dbReference>
<dbReference type="InterPro" id="IPR026825">
    <property type="entry name" value="Vac14"/>
</dbReference>
<evidence type="ECO:0000313" key="8">
    <source>
        <dbReference type="Proteomes" id="UP000054166"/>
    </source>
</evidence>
<reference evidence="8" key="2">
    <citation type="submission" date="2015-01" db="EMBL/GenBank/DDBJ databases">
        <title>Evolutionary Origins and Diversification of the Mycorrhizal Mutualists.</title>
        <authorList>
            <consortium name="DOE Joint Genome Institute"/>
            <consortium name="Mycorrhizal Genomics Consortium"/>
            <person name="Kohler A."/>
            <person name="Kuo A."/>
            <person name="Nagy L.G."/>
            <person name="Floudas D."/>
            <person name="Copeland A."/>
            <person name="Barry K.W."/>
            <person name="Cichocki N."/>
            <person name="Veneault-Fourrey C."/>
            <person name="LaButti K."/>
            <person name="Lindquist E.A."/>
            <person name="Lipzen A."/>
            <person name="Lundell T."/>
            <person name="Morin E."/>
            <person name="Murat C."/>
            <person name="Riley R."/>
            <person name="Ohm R."/>
            <person name="Sun H."/>
            <person name="Tunlid A."/>
            <person name="Henrissat B."/>
            <person name="Grigoriev I.V."/>
            <person name="Hibbett D.S."/>
            <person name="Martin F."/>
        </authorList>
    </citation>
    <scope>NUCLEOTIDE SEQUENCE [LARGE SCALE GENOMIC DNA]</scope>
    <source>
        <strain evidence="8">F 1598</strain>
    </source>
</reference>
<feature type="region of interest" description="Disordered" evidence="5">
    <location>
        <begin position="455"/>
        <end position="573"/>
    </location>
</feature>
<dbReference type="Pfam" id="PF11916">
    <property type="entry name" value="Vac14_Fig4_bd"/>
    <property type="match status" value="1"/>
</dbReference>
<dbReference type="GO" id="GO:0006661">
    <property type="term" value="P:phosphatidylinositol biosynthetic process"/>
    <property type="evidence" value="ECO:0007669"/>
    <property type="project" value="InterPro"/>
</dbReference>
<dbReference type="FunCoup" id="A0A0C3GKU6">
    <property type="interactions" value="637"/>
</dbReference>
<evidence type="ECO:0000256" key="1">
    <source>
        <dbReference type="ARBA" id="ARBA00004308"/>
    </source>
</evidence>
<dbReference type="Proteomes" id="UP000054166">
    <property type="component" value="Unassembled WGS sequence"/>
</dbReference>
<dbReference type="STRING" id="765440.A0A0C3GKU6"/>
<dbReference type="InterPro" id="IPR016024">
    <property type="entry name" value="ARM-type_fold"/>
</dbReference>
<dbReference type="SUPFAM" id="SSF48371">
    <property type="entry name" value="ARM repeat"/>
    <property type="match status" value="1"/>
</dbReference>
<protein>
    <recommendedName>
        <fullName evidence="6">Vacuolar protein 14 C-terminal Fig4-binding domain-containing protein</fullName>
    </recommendedName>
</protein>
<keyword evidence="8" id="KW-1185">Reference proteome</keyword>
<feature type="compositionally biased region" description="Polar residues" evidence="5">
    <location>
        <begin position="520"/>
        <end position="543"/>
    </location>
</feature>
<dbReference type="EMBL" id="KN832972">
    <property type="protein sequence ID" value="KIM91226.1"/>
    <property type="molecule type" value="Genomic_DNA"/>
</dbReference>
<name>A0A0C3GKU6_PILCF</name>
<dbReference type="OrthoDB" id="5574975at2759"/>
<feature type="non-terminal residue" evidence="7">
    <location>
        <position position="1"/>
    </location>
</feature>
<dbReference type="InParanoid" id="A0A0C3GKU6"/>
<dbReference type="InterPro" id="IPR011989">
    <property type="entry name" value="ARM-like"/>
</dbReference>
<reference evidence="7 8" key="1">
    <citation type="submission" date="2014-04" db="EMBL/GenBank/DDBJ databases">
        <authorList>
            <consortium name="DOE Joint Genome Institute"/>
            <person name="Kuo A."/>
            <person name="Tarkka M."/>
            <person name="Buscot F."/>
            <person name="Kohler A."/>
            <person name="Nagy L.G."/>
            <person name="Floudas D."/>
            <person name="Copeland A."/>
            <person name="Barry K.W."/>
            <person name="Cichocki N."/>
            <person name="Veneault-Fourrey C."/>
            <person name="LaButti K."/>
            <person name="Lindquist E.A."/>
            <person name="Lipzen A."/>
            <person name="Lundell T."/>
            <person name="Morin E."/>
            <person name="Murat C."/>
            <person name="Sun H."/>
            <person name="Tunlid A."/>
            <person name="Henrissat B."/>
            <person name="Grigoriev I.V."/>
            <person name="Hibbett D.S."/>
            <person name="Martin F."/>
            <person name="Nordberg H.P."/>
            <person name="Cantor M.N."/>
            <person name="Hua S.X."/>
        </authorList>
    </citation>
    <scope>NUCLEOTIDE SEQUENCE [LARGE SCALE GENOMIC DNA]</scope>
    <source>
        <strain evidence="7 8">F 1598</strain>
    </source>
</reference>
<comment type="subcellular location">
    <subcellularLocation>
        <location evidence="1">Endomembrane system</location>
    </subcellularLocation>
</comment>
<evidence type="ECO:0000259" key="6">
    <source>
        <dbReference type="Pfam" id="PF11916"/>
    </source>
</evidence>
<gene>
    <name evidence="7" type="ORF">PILCRDRAFT_765435</name>
</gene>
<keyword evidence="4" id="KW-0472">Membrane</keyword>
<dbReference type="Pfam" id="PF12755">
    <property type="entry name" value="Vac14_Fab1_bd"/>
    <property type="match status" value="1"/>
</dbReference>
<evidence type="ECO:0000256" key="3">
    <source>
        <dbReference type="ARBA" id="ARBA00022737"/>
    </source>
</evidence>
<evidence type="ECO:0000256" key="5">
    <source>
        <dbReference type="SAM" id="MobiDB-lite"/>
    </source>
</evidence>
<dbReference type="GO" id="GO:0010008">
    <property type="term" value="C:endosome membrane"/>
    <property type="evidence" value="ECO:0007669"/>
    <property type="project" value="TreeGrafter"/>
</dbReference>
<feature type="domain" description="Vacuolar protein 14 C-terminal Fig4-binding" evidence="6">
    <location>
        <begin position="681"/>
        <end position="859"/>
    </location>
</feature>
<dbReference type="PANTHER" id="PTHR16023">
    <property type="entry name" value="TAX1 BINDING PROTEIN-RELATED"/>
    <property type="match status" value="1"/>
</dbReference>
<feature type="compositionally biased region" description="Low complexity" evidence="5">
    <location>
        <begin position="475"/>
        <end position="490"/>
    </location>
</feature>
<accession>A0A0C3GKU6</accession>
<organism evidence="7 8">
    <name type="scientific">Piloderma croceum (strain F 1598)</name>
    <dbReference type="NCBI Taxonomy" id="765440"/>
    <lineage>
        <taxon>Eukaryota</taxon>
        <taxon>Fungi</taxon>
        <taxon>Dikarya</taxon>
        <taxon>Basidiomycota</taxon>
        <taxon>Agaricomycotina</taxon>
        <taxon>Agaricomycetes</taxon>
        <taxon>Agaricomycetidae</taxon>
        <taxon>Atheliales</taxon>
        <taxon>Atheliaceae</taxon>
        <taxon>Piloderma</taxon>
    </lineage>
</organism>
<dbReference type="AlphaFoldDB" id="A0A0C3GKU6"/>
<feature type="compositionally biased region" description="Polar residues" evidence="5">
    <location>
        <begin position="455"/>
        <end position="469"/>
    </location>
</feature>
<evidence type="ECO:0000313" key="7">
    <source>
        <dbReference type="EMBL" id="KIM91226.1"/>
    </source>
</evidence>
<keyword evidence="3" id="KW-0677">Repeat</keyword>
<evidence type="ECO:0000256" key="2">
    <source>
        <dbReference type="ARBA" id="ARBA00010225"/>
    </source>
</evidence>
<dbReference type="InterPro" id="IPR021841">
    <property type="entry name" value="VAC14_Fig4p-bd"/>
</dbReference>
<dbReference type="Gene3D" id="1.25.10.10">
    <property type="entry name" value="Leucine-rich Repeat Variant"/>
    <property type="match status" value="3"/>
</dbReference>